<organism evidence="12 14">
    <name type="scientific">Plasmodiophora brassicae</name>
    <name type="common">Clubroot disease agent</name>
    <dbReference type="NCBI Taxonomy" id="37360"/>
    <lineage>
        <taxon>Eukaryota</taxon>
        <taxon>Sar</taxon>
        <taxon>Rhizaria</taxon>
        <taxon>Endomyxa</taxon>
        <taxon>Phytomyxea</taxon>
        <taxon>Plasmodiophorida</taxon>
        <taxon>Plasmodiophoridae</taxon>
        <taxon>Plasmodiophora</taxon>
    </lineage>
</organism>
<evidence type="ECO:0000256" key="8">
    <source>
        <dbReference type="ARBA" id="ARBA00023163"/>
    </source>
</evidence>
<dbReference type="GO" id="GO:0006355">
    <property type="term" value="P:regulation of DNA-templated transcription"/>
    <property type="evidence" value="ECO:0007669"/>
    <property type="project" value="InterPro"/>
</dbReference>
<evidence type="ECO:0000313" key="12">
    <source>
        <dbReference type="EMBL" id="CEO98828.1"/>
    </source>
</evidence>
<dbReference type="STRING" id="37360.A0A0G4IU04"/>
<keyword evidence="7" id="KW-0805">Transcription regulation</keyword>
<evidence type="ECO:0000256" key="9">
    <source>
        <dbReference type="ARBA" id="ARBA00023242"/>
    </source>
</evidence>
<name>A0A0G4IU04_PLABS</name>
<keyword evidence="3" id="KW-0963">Cytoplasm</keyword>
<proteinExistence type="predicted"/>
<evidence type="ECO:0000256" key="1">
    <source>
        <dbReference type="ARBA" id="ARBA00004123"/>
    </source>
</evidence>
<dbReference type="GO" id="GO:0005634">
    <property type="term" value="C:nucleus"/>
    <property type="evidence" value="ECO:0007669"/>
    <property type="project" value="UniProtKB-SubCell"/>
</dbReference>
<evidence type="ECO:0000256" key="10">
    <source>
        <dbReference type="SAM" id="MobiDB-lite"/>
    </source>
</evidence>
<feature type="compositionally biased region" description="Basic and acidic residues" evidence="10">
    <location>
        <begin position="67"/>
        <end position="78"/>
    </location>
</feature>
<evidence type="ECO:0000259" key="11">
    <source>
        <dbReference type="Pfam" id="PF10497"/>
    </source>
</evidence>
<evidence type="ECO:0000313" key="14">
    <source>
        <dbReference type="Proteomes" id="UP000039324"/>
    </source>
</evidence>
<keyword evidence="6" id="KW-0832">Ubl conjugation</keyword>
<evidence type="ECO:0000256" key="4">
    <source>
        <dbReference type="ARBA" id="ARBA00022499"/>
    </source>
</evidence>
<dbReference type="GO" id="GO:0005737">
    <property type="term" value="C:cytoplasm"/>
    <property type="evidence" value="ECO:0007669"/>
    <property type="project" value="UniProtKB-SubCell"/>
</dbReference>
<dbReference type="EMBL" id="OVEO01000014">
    <property type="protein sequence ID" value="SPR00553.1"/>
    <property type="molecule type" value="Genomic_DNA"/>
</dbReference>
<geneLocation type="mitochondrion" evidence="13"/>
<keyword evidence="14" id="KW-1185">Reference proteome</keyword>
<dbReference type="OrthoDB" id="298344at2759"/>
<evidence type="ECO:0000256" key="5">
    <source>
        <dbReference type="ARBA" id="ARBA00022553"/>
    </source>
</evidence>
<feature type="domain" description="Zinc-finger" evidence="11">
    <location>
        <begin position="78"/>
        <end position="158"/>
    </location>
</feature>
<reference evidence="12 14" key="1">
    <citation type="submission" date="2015-02" db="EMBL/GenBank/DDBJ databases">
        <authorList>
            <person name="Chooi Y.-H."/>
        </authorList>
    </citation>
    <scope>NUCLEOTIDE SEQUENCE [LARGE SCALE GENOMIC DNA]</scope>
    <source>
        <strain evidence="12">E3</strain>
    </source>
</reference>
<feature type="region of interest" description="Disordered" evidence="10">
    <location>
        <begin position="39"/>
        <end position="83"/>
    </location>
</feature>
<evidence type="ECO:0000313" key="15">
    <source>
        <dbReference type="Proteomes" id="UP000290189"/>
    </source>
</evidence>
<dbReference type="PANTHER" id="PTHR31169">
    <property type="entry name" value="OS05G0300700 PROTEIN"/>
    <property type="match status" value="1"/>
</dbReference>
<evidence type="ECO:0000313" key="13">
    <source>
        <dbReference type="EMBL" id="SPR00553.1"/>
    </source>
</evidence>
<keyword evidence="8" id="KW-0804">Transcription</keyword>
<dbReference type="PANTHER" id="PTHR31169:SF8">
    <property type="entry name" value="ZINC-FINGER DOMAIN OF MONOAMINE-OXIDASE A REPRESSOR R1 PROTEIN"/>
    <property type="match status" value="1"/>
</dbReference>
<dbReference type="AlphaFoldDB" id="A0A0G4IU04"/>
<evidence type="ECO:0000256" key="6">
    <source>
        <dbReference type="ARBA" id="ARBA00022843"/>
    </source>
</evidence>
<keyword evidence="13" id="KW-0496">Mitochondrion</keyword>
<reference evidence="13 15" key="2">
    <citation type="submission" date="2018-03" db="EMBL/GenBank/DDBJ databases">
        <authorList>
            <person name="Fogelqvist J."/>
        </authorList>
    </citation>
    <scope>NUCLEOTIDE SEQUENCE [LARGE SCALE GENOMIC DNA]</scope>
</reference>
<comment type="subcellular location">
    <subcellularLocation>
        <location evidence="2">Cytoplasm</location>
    </subcellularLocation>
    <subcellularLocation>
        <location evidence="1">Nucleus</location>
    </subcellularLocation>
</comment>
<feature type="compositionally biased region" description="Polar residues" evidence="10">
    <location>
        <begin position="1"/>
        <end position="14"/>
    </location>
</feature>
<gene>
    <name evidence="12" type="ORF">PBRA_006942</name>
    <name evidence="13" type="ORF">PLBR_LOCUS7768</name>
</gene>
<dbReference type="Proteomes" id="UP000290189">
    <property type="component" value="Unassembled WGS sequence"/>
</dbReference>
<dbReference type="Proteomes" id="UP000039324">
    <property type="component" value="Unassembled WGS sequence"/>
</dbReference>
<sequence>MDTTTMDRSATIDANVSGGSAAAAHDADPLSVDLGAGTFAKRGRPSYTDGSSAKKARGPTDVPSDSEADKGDGGDMHKGSCHQCKSRRSIGDLIFCTNIVDKKNKHCRKKYCEGCLKKFYKEDVTDAMRTSWTCPSCRQSCTCAACRRRRDGKDTPLLIPGGVHGAGTADAVGFDSQPGGAAGGLYSSLMMRGAGPDSVLAGAGPYGHLASYAQAGAGAPNGGQNSSFAMLYAVAQMPHVRAQIKSVLDRKDINDENKVDKIAALLRQAVDTAPADGGDASANQSTPSSPQPPQASLDATSYAMPDGNAESCLQDAA</sequence>
<dbReference type="EMBL" id="CDSF01000087">
    <property type="protein sequence ID" value="CEO98828.1"/>
    <property type="molecule type" value="Genomic_DNA"/>
</dbReference>
<dbReference type="InterPro" id="IPR040221">
    <property type="entry name" value="CDCA7/CDA7L"/>
</dbReference>
<keyword evidence="5" id="KW-0597">Phosphoprotein</keyword>
<keyword evidence="4" id="KW-1017">Isopeptide bond</keyword>
<keyword evidence="9" id="KW-0539">Nucleus</keyword>
<protein>
    <recommendedName>
        <fullName evidence="11">Zinc-finger domain-containing protein</fullName>
    </recommendedName>
</protein>
<evidence type="ECO:0000256" key="3">
    <source>
        <dbReference type="ARBA" id="ARBA00022490"/>
    </source>
</evidence>
<dbReference type="InterPro" id="IPR018866">
    <property type="entry name" value="Znf-4CXXC_R1"/>
</dbReference>
<feature type="region of interest" description="Disordered" evidence="10">
    <location>
        <begin position="273"/>
        <end position="317"/>
    </location>
</feature>
<evidence type="ECO:0000256" key="2">
    <source>
        <dbReference type="ARBA" id="ARBA00004496"/>
    </source>
</evidence>
<accession>A0A0G4IU04</accession>
<dbReference type="Pfam" id="PF10497">
    <property type="entry name" value="zf-4CXXC_R1"/>
    <property type="match status" value="1"/>
</dbReference>
<feature type="region of interest" description="Disordered" evidence="10">
    <location>
        <begin position="1"/>
        <end position="26"/>
    </location>
</feature>
<evidence type="ECO:0000256" key="7">
    <source>
        <dbReference type="ARBA" id="ARBA00023015"/>
    </source>
</evidence>